<keyword evidence="1" id="KW-0732">Signal</keyword>
<keyword evidence="3" id="KW-1185">Reference proteome</keyword>
<accession>A0A061IT48</accession>
<dbReference type="VEuPathDB" id="TriTrypDB:TRSC58_07317"/>
<gene>
    <name evidence="2" type="ORF">TRSC58_07317</name>
</gene>
<dbReference type="AlphaFoldDB" id="A0A061IT48"/>
<evidence type="ECO:0000256" key="1">
    <source>
        <dbReference type="SAM" id="SignalP"/>
    </source>
</evidence>
<organism evidence="2 3">
    <name type="scientific">Trypanosoma rangeli SC58</name>
    <dbReference type="NCBI Taxonomy" id="429131"/>
    <lineage>
        <taxon>Eukaryota</taxon>
        <taxon>Discoba</taxon>
        <taxon>Euglenozoa</taxon>
        <taxon>Kinetoplastea</taxon>
        <taxon>Metakinetoplastina</taxon>
        <taxon>Trypanosomatida</taxon>
        <taxon>Trypanosomatidae</taxon>
        <taxon>Trypanosoma</taxon>
        <taxon>Herpetosoma</taxon>
    </lineage>
</organism>
<dbReference type="EMBL" id="AUPL01007416">
    <property type="protein sequence ID" value="ESL05080.1"/>
    <property type="molecule type" value="Genomic_DNA"/>
</dbReference>
<reference evidence="2 3" key="1">
    <citation type="submission" date="2013-07" db="EMBL/GenBank/DDBJ databases">
        <authorList>
            <person name="Stoco P.H."/>
            <person name="Wagner G."/>
            <person name="Gerber A."/>
            <person name="Zaha A."/>
            <person name="Thompson C."/>
            <person name="Bartholomeu D.C."/>
            <person name="Luckemeyer D.D."/>
            <person name="Bahia D."/>
            <person name="Loreto E."/>
            <person name="Prestes E.B."/>
            <person name="Lima F.M."/>
            <person name="Rodrigues-Luiz G."/>
            <person name="Vallejo G.A."/>
            <person name="Filho J.F."/>
            <person name="Monteiro K.M."/>
            <person name="Tyler K.M."/>
            <person name="de Almeida L.G."/>
            <person name="Ortiz M.F."/>
            <person name="Siervo M.A."/>
            <person name="de Moraes M.H."/>
            <person name="Cunha O.L."/>
            <person name="Mendonca-Neto R."/>
            <person name="Silva R."/>
            <person name="Teixeira S.M."/>
            <person name="Murta S.M."/>
            <person name="Sincero T.C."/>
            <person name="Mendes T.A."/>
            <person name="Urmenyi T.P."/>
            <person name="Silva V.G."/>
            <person name="da Rocha W.D."/>
            <person name="Andersson B."/>
            <person name="Romanha A.J."/>
            <person name="Steindel M."/>
            <person name="de Vasconcelos A.T."/>
            <person name="Grisard E.C."/>
        </authorList>
    </citation>
    <scope>NUCLEOTIDE SEQUENCE [LARGE SCALE GENOMIC DNA]</scope>
    <source>
        <strain evidence="2 3">SC58</strain>
    </source>
</reference>
<evidence type="ECO:0000313" key="2">
    <source>
        <dbReference type="EMBL" id="ESL05080.1"/>
    </source>
</evidence>
<dbReference type="Proteomes" id="UP000031737">
    <property type="component" value="Unassembled WGS sequence"/>
</dbReference>
<proteinExistence type="predicted"/>
<sequence>MFASSASSSWACFFFFLSLSSTVGRQANADMCAHMCVCVCLSRRGRFEQGVGVGRTRCTLLSPFFSHLSAREQAEALAARLLSRAWRVRVIVVARSLFPRAFSLLSACLSSLFAATHIHAYSSHLRGRCGV</sequence>
<feature type="chain" id="PRO_5001604815" description="Secreted protein" evidence="1">
    <location>
        <begin position="30"/>
        <end position="131"/>
    </location>
</feature>
<protein>
    <recommendedName>
        <fullName evidence="4">Secreted protein</fullName>
    </recommendedName>
</protein>
<feature type="signal peptide" evidence="1">
    <location>
        <begin position="1"/>
        <end position="29"/>
    </location>
</feature>
<evidence type="ECO:0000313" key="3">
    <source>
        <dbReference type="Proteomes" id="UP000031737"/>
    </source>
</evidence>
<comment type="caution">
    <text evidence="2">The sequence shown here is derived from an EMBL/GenBank/DDBJ whole genome shotgun (WGS) entry which is preliminary data.</text>
</comment>
<evidence type="ECO:0008006" key="4">
    <source>
        <dbReference type="Google" id="ProtNLM"/>
    </source>
</evidence>
<name>A0A061IT48_TRYRA</name>